<evidence type="ECO:0000313" key="1">
    <source>
        <dbReference type="EMBL" id="RMC19324.1"/>
    </source>
</evidence>
<dbReference type="EMBL" id="QRBI01000095">
    <property type="protein sequence ID" value="RMC19324.1"/>
    <property type="molecule type" value="Genomic_DNA"/>
</dbReference>
<proteinExistence type="predicted"/>
<dbReference type="Proteomes" id="UP000269221">
    <property type="component" value="Unassembled WGS sequence"/>
</dbReference>
<name>A0A3M0L5W4_HIRRU</name>
<dbReference type="OrthoDB" id="276744at2759"/>
<keyword evidence="2" id="KW-1185">Reference proteome</keyword>
<comment type="caution">
    <text evidence="1">The sequence shown here is derived from an EMBL/GenBank/DDBJ whole genome shotgun (WGS) entry which is preliminary data.</text>
</comment>
<dbReference type="AlphaFoldDB" id="A0A3M0L5W4"/>
<accession>A0A3M0L5W4</accession>
<gene>
    <name evidence="1" type="ORF">DUI87_03932</name>
</gene>
<protein>
    <submittedName>
        <fullName evidence="1">Uncharacterized protein</fullName>
    </submittedName>
</protein>
<dbReference type="STRING" id="333673.A0A3M0L5W4"/>
<sequence>MCPGKVNRVGEGCGLPQYEEWLRELRLLSLEKRRRRGDLTTLYGCQKGGCSQVRVSLFSQKTSDRTKGHSLKLHQGRLKQTEGEISSLEEVSGIVMVRKVVESPPWKCSRYNCI</sequence>
<reference evidence="1 2" key="1">
    <citation type="submission" date="2018-07" db="EMBL/GenBank/DDBJ databases">
        <title>A high quality draft genome assembly of the barn swallow (H. rustica rustica).</title>
        <authorList>
            <person name="Formenti G."/>
            <person name="Chiara M."/>
            <person name="Poveda L."/>
            <person name="Francoijs K.-J."/>
            <person name="Bonisoli-Alquati A."/>
            <person name="Canova L."/>
            <person name="Gianfranceschi L."/>
            <person name="Horner D.S."/>
            <person name="Saino N."/>
        </authorList>
    </citation>
    <scope>NUCLEOTIDE SEQUENCE [LARGE SCALE GENOMIC DNA]</scope>
    <source>
        <strain evidence="1">Chelidonia</strain>
        <tissue evidence="1">Blood</tissue>
    </source>
</reference>
<evidence type="ECO:0000313" key="2">
    <source>
        <dbReference type="Proteomes" id="UP000269221"/>
    </source>
</evidence>
<organism evidence="1 2">
    <name type="scientific">Hirundo rustica rustica</name>
    <dbReference type="NCBI Taxonomy" id="333673"/>
    <lineage>
        <taxon>Eukaryota</taxon>
        <taxon>Metazoa</taxon>
        <taxon>Chordata</taxon>
        <taxon>Craniata</taxon>
        <taxon>Vertebrata</taxon>
        <taxon>Euteleostomi</taxon>
        <taxon>Archelosauria</taxon>
        <taxon>Archosauria</taxon>
        <taxon>Dinosauria</taxon>
        <taxon>Saurischia</taxon>
        <taxon>Theropoda</taxon>
        <taxon>Coelurosauria</taxon>
        <taxon>Aves</taxon>
        <taxon>Neognathae</taxon>
        <taxon>Neoaves</taxon>
        <taxon>Telluraves</taxon>
        <taxon>Australaves</taxon>
        <taxon>Passeriformes</taxon>
        <taxon>Sylvioidea</taxon>
        <taxon>Hirundinidae</taxon>
        <taxon>Hirundo</taxon>
    </lineage>
</organism>